<protein>
    <submittedName>
        <fullName evidence="2">Uncharacterized protein</fullName>
    </submittedName>
</protein>
<reference evidence="2 3" key="1">
    <citation type="submission" date="2019-05" db="EMBL/GenBank/DDBJ databases">
        <title>Another draft genome of Portunus trituberculatus and its Hox gene families provides insights of decapod evolution.</title>
        <authorList>
            <person name="Jeong J.-H."/>
            <person name="Song I."/>
            <person name="Kim S."/>
            <person name="Choi T."/>
            <person name="Kim D."/>
            <person name="Ryu S."/>
            <person name="Kim W."/>
        </authorList>
    </citation>
    <scope>NUCLEOTIDE SEQUENCE [LARGE SCALE GENOMIC DNA]</scope>
    <source>
        <tissue evidence="2">Muscle</tissue>
    </source>
</reference>
<comment type="caution">
    <text evidence="2">The sequence shown here is derived from an EMBL/GenBank/DDBJ whole genome shotgun (WGS) entry which is preliminary data.</text>
</comment>
<evidence type="ECO:0000313" key="2">
    <source>
        <dbReference type="EMBL" id="MPD02693.1"/>
    </source>
</evidence>
<sequence>MKNEKNTKQKNRKKKKKSDKKDTKGKTRLRRKSAAGIQGRGGPEPPLVKAASEGPRGTSQGRHLDPYTFHP</sequence>
<accession>A0A5B7K2M8</accession>
<dbReference type="Proteomes" id="UP000324222">
    <property type="component" value="Unassembled WGS sequence"/>
</dbReference>
<evidence type="ECO:0000313" key="3">
    <source>
        <dbReference type="Proteomes" id="UP000324222"/>
    </source>
</evidence>
<dbReference type="EMBL" id="VSRR010132679">
    <property type="protein sequence ID" value="MPD02693.1"/>
    <property type="molecule type" value="Genomic_DNA"/>
</dbReference>
<feature type="region of interest" description="Disordered" evidence="1">
    <location>
        <begin position="1"/>
        <end position="71"/>
    </location>
</feature>
<feature type="compositionally biased region" description="Basic residues" evidence="1">
    <location>
        <begin position="8"/>
        <end position="18"/>
    </location>
</feature>
<dbReference type="AlphaFoldDB" id="A0A5B7K2M8"/>
<organism evidence="2 3">
    <name type="scientific">Portunus trituberculatus</name>
    <name type="common">Swimming crab</name>
    <name type="synonym">Neptunus trituberculatus</name>
    <dbReference type="NCBI Taxonomy" id="210409"/>
    <lineage>
        <taxon>Eukaryota</taxon>
        <taxon>Metazoa</taxon>
        <taxon>Ecdysozoa</taxon>
        <taxon>Arthropoda</taxon>
        <taxon>Crustacea</taxon>
        <taxon>Multicrustacea</taxon>
        <taxon>Malacostraca</taxon>
        <taxon>Eumalacostraca</taxon>
        <taxon>Eucarida</taxon>
        <taxon>Decapoda</taxon>
        <taxon>Pleocyemata</taxon>
        <taxon>Brachyura</taxon>
        <taxon>Eubrachyura</taxon>
        <taxon>Portunoidea</taxon>
        <taxon>Portunidae</taxon>
        <taxon>Portuninae</taxon>
        <taxon>Portunus</taxon>
    </lineage>
</organism>
<proteinExistence type="predicted"/>
<keyword evidence="3" id="KW-1185">Reference proteome</keyword>
<gene>
    <name evidence="2" type="ORF">E2C01_098289</name>
</gene>
<name>A0A5B7K2M8_PORTR</name>
<evidence type="ECO:0000256" key="1">
    <source>
        <dbReference type="SAM" id="MobiDB-lite"/>
    </source>
</evidence>